<dbReference type="SUPFAM" id="SSF53756">
    <property type="entry name" value="UDP-Glycosyltransferase/glycogen phosphorylase"/>
    <property type="match status" value="1"/>
</dbReference>
<evidence type="ECO:0000259" key="1">
    <source>
        <dbReference type="Pfam" id="PF13439"/>
    </source>
</evidence>
<name>A0A2S6N4L4_RHOGL</name>
<dbReference type="InterPro" id="IPR028098">
    <property type="entry name" value="Glyco_trans_4-like_N"/>
</dbReference>
<dbReference type="InterPro" id="IPR050194">
    <property type="entry name" value="Glycosyltransferase_grp1"/>
</dbReference>
<gene>
    <name evidence="2" type="ORF">CCS01_21075</name>
</gene>
<organism evidence="2 3">
    <name type="scientific">Rhodopila globiformis</name>
    <name type="common">Rhodopseudomonas globiformis</name>
    <dbReference type="NCBI Taxonomy" id="1071"/>
    <lineage>
        <taxon>Bacteria</taxon>
        <taxon>Pseudomonadati</taxon>
        <taxon>Pseudomonadota</taxon>
        <taxon>Alphaproteobacteria</taxon>
        <taxon>Acetobacterales</taxon>
        <taxon>Acetobacteraceae</taxon>
        <taxon>Rhodopila</taxon>
    </lineage>
</organism>
<dbReference type="Proteomes" id="UP000239724">
    <property type="component" value="Unassembled WGS sequence"/>
</dbReference>
<keyword evidence="3" id="KW-1185">Reference proteome</keyword>
<dbReference type="AlphaFoldDB" id="A0A2S6N4L4"/>
<reference evidence="2 3" key="1">
    <citation type="journal article" date="2018" name="Arch. Microbiol.">
        <title>New insights into the metabolic potential of the phototrophic purple bacterium Rhodopila globiformis DSM 161(T) from its draft genome sequence and evidence for a vanadium-dependent nitrogenase.</title>
        <authorList>
            <person name="Imhoff J.F."/>
            <person name="Rahn T."/>
            <person name="Kunzel S."/>
            <person name="Neulinger S.C."/>
        </authorList>
    </citation>
    <scope>NUCLEOTIDE SEQUENCE [LARGE SCALE GENOMIC DNA]</scope>
    <source>
        <strain evidence="2 3">DSM 161</strain>
    </source>
</reference>
<accession>A0A2S6N4L4</accession>
<comment type="caution">
    <text evidence="2">The sequence shown here is derived from an EMBL/GenBank/DDBJ whole genome shotgun (WGS) entry which is preliminary data.</text>
</comment>
<sequence>MRYSAVSSAAMLMARFLRPDFSPACAARACLPTPPRPATRHNPMSAPPPVLIYRDRIGAPSEIGFLRRQYLGFTRLRPVWIGRTVLPQAEQISPNVHRLGNGFPLGPLRRLLFRHFGIVPPLPVENLAPVLHAQFARGGALALPLAQKLGLRLVVTLHGGDVSKRKNWQSGTVLARRWPALVRQAARFVCVSHAVAEIAAAHGAPADKLLVLPIGVEVPDHPPPAETPTSHLFVGRFVEKKGILTLTDAISRLRAMGDTMPVTCVGDGPLRPALEALARETPGITLTGWLPPDAVRAHMASAVSLLVPSVIASDGDAEGLPSVIPEAMAQACPVIGSDQGGIAEAIRPGATGLLVPPGDADALAAAMHRLATQPGLRQALGHAGYAYAATGLNARIQSARLEALLLSL</sequence>
<dbReference type="Pfam" id="PF13692">
    <property type="entry name" value="Glyco_trans_1_4"/>
    <property type="match status" value="1"/>
</dbReference>
<dbReference type="Gene3D" id="3.40.50.2000">
    <property type="entry name" value="Glycogen Phosphorylase B"/>
    <property type="match status" value="2"/>
</dbReference>
<dbReference type="EMBL" id="NHRY01000224">
    <property type="protein sequence ID" value="PPQ29554.1"/>
    <property type="molecule type" value="Genomic_DNA"/>
</dbReference>
<protein>
    <recommendedName>
        <fullName evidence="1">Glycosyltransferase subfamily 4-like N-terminal domain-containing protein</fullName>
    </recommendedName>
</protein>
<proteinExistence type="predicted"/>
<dbReference type="PANTHER" id="PTHR45947:SF3">
    <property type="entry name" value="SULFOQUINOVOSYL TRANSFERASE SQD2"/>
    <property type="match status" value="1"/>
</dbReference>
<dbReference type="PANTHER" id="PTHR45947">
    <property type="entry name" value="SULFOQUINOVOSYL TRANSFERASE SQD2"/>
    <property type="match status" value="1"/>
</dbReference>
<dbReference type="Pfam" id="PF13439">
    <property type="entry name" value="Glyco_transf_4"/>
    <property type="match status" value="1"/>
</dbReference>
<evidence type="ECO:0000313" key="2">
    <source>
        <dbReference type="EMBL" id="PPQ29554.1"/>
    </source>
</evidence>
<feature type="domain" description="Glycosyltransferase subfamily 4-like N-terminal" evidence="1">
    <location>
        <begin position="129"/>
        <end position="217"/>
    </location>
</feature>
<dbReference type="GO" id="GO:0016757">
    <property type="term" value="F:glycosyltransferase activity"/>
    <property type="evidence" value="ECO:0007669"/>
    <property type="project" value="UniProtKB-ARBA"/>
</dbReference>
<evidence type="ECO:0000313" key="3">
    <source>
        <dbReference type="Proteomes" id="UP000239724"/>
    </source>
</evidence>